<reference evidence="9 10" key="1">
    <citation type="submission" date="2009-08" db="EMBL/GenBank/DDBJ databases">
        <title>The Genome Sequence of Spizellomyces punctatus strain DAOM BR117.</title>
        <authorList>
            <consortium name="The Broad Institute Genome Sequencing Platform"/>
            <person name="Russ C."/>
            <person name="Cuomo C."/>
            <person name="Shea T."/>
            <person name="Young S.K."/>
            <person name="Zeng Q."/>
            <person name="Koehrsen M."/>
            <person name="Haas B."/>
            <person name="Borodovsky M."/>
            <person name="Guigo R."/>
            <person name="Alvarado L."/>
            <person name="Berlin A."/>
            <person name="Bochicchio J."/>
            <person name="Borenstein D."/>
            <person name="Chapman S."/>
            <person name="Chen Z."/>
            <person name="Engels R."/>
            <person name="Freedman E."/>
            <person name="Gellesch M."/>
            <person name="Goldberg J."/>
            <person name="Griggs A."/>
            <person name="Gujja S."/>
            <person name="Heiman D."/>
            <person name="Hepburn T."/>
            <person name="Howarth C."/>
            <person name="Jen D."/>
            <person name="Larson L."/>
            <person name="Lewis B."/>
            <person name="Mehta T."/>
            <person name="Park D."/>
            <person name="Pearson M."/>
            <person name="Roberts A."/>
            <person name="Saif S."/>
            <person name="Shenoy N."/>
            <person name="Sisk P."/>
            <person name="Stolte C."/>
            <person name="Sykes S."/>
            <person name="Thomson T."/>
            <person name="Walk T."/>
            <person name="White J."/>
            <person name="Yandava C."/>
            <person name="Burger G."/>
            <person name="Gray M.W."/>
            <person name="Holland P.W.H."/>
            <person name="King N."/>
            <person name="Lang F.B.F."/>
            <person name="Roger A.J."/>
            <person name="Ruiz-Trillo I."/>
            <person name="Lander E."/>
            <person name="Nusbaum C."/>
        </authorList>
    </citation>
    <scope>NUCLEOTIDE SEQUENCE [LARGE SCALE GENOMIC DNA]</scope>
    <source>
        <strain evidence="9 10">DAOM BR117</strain>
    </source>
</reference>
<dbReference type="GeneID" id="27687502"/>
<dbReference type="InParanoid" id="A0A0L0HHI7"/>
<dbReference type="GO" id="GO:0006355">
    <property type="term" value="P:regulation of DNA-templated transcription"/>
    <property type="evidence" value="ECO:0007669"/>
    <property type="project" value="InterPro"/>
</dbReference>
<organism evidence="9 10">
    <name type="scientific">Spizellomyces punctatus (strain DAOM BR117)</name>
    <dbReference type="NCBI Taxonomy" id="645134"/>
    <lineage>
        <taxon>Eukaryota</taxon>
        <taxon>Fungi</taxon>
        <taxon>Fungi incertae sedis</taxon>
        <taxon>Chytridiomycota</taxon>
        <taxon>Chytridiomycota incertae sedis</taxon>
        <taxon>Chytridiomycetes</taxon>
        <taxon>Spizellomycetales</taxon>
        <taxon>Spizellomycetaceae</taxon>
        <taxon>Spizellomyces</taxon>
    </lineage>
</organism>
<feature type="region of interest" description="Disordered" evidence="7">
    <location>
        <begin position="325"/>
        <end position="368"/>
    </location>
</feature>
<evidence type="ECO:0000256" key="4">
    <source>
        <dbReference type="ARBA" id="ARBA00023015"/>
    </source>
</evidence>
<dbReference type="Proteomes" id="UP000053201">
    <property type="component" value="Unassembled WGS sequence"/>
</dbReference>
<dbReference type="PANTHER" id="PTHR47172:SF24">
    <property type="entry name" value="GATA ZINC FINGER DOMAIN-CONTAINING PROTEIN 14-RELATED"/>
    <property type="match status" value="1"/>
</dbReference>
<feature type="domain" description="GATA-type" evidence="8">
    <location>
        <begin position="236"/>
        <end position="290"/>
    </location>
</feature>
<keyword evidence="1" id="KW-0479">Metal-binding</keyword>
<evidence type="ECO:0000256" key="5">
    <source>
        <dbReference type="ARBA" id="ARBA00023163"/>
    </source>
</evidence>
<keyword evidence="4" id="KW-0805">Transcription regulation</keyword>
<dbReference type="EMBL" id="KQ257455">
    <property type="protein sequence ID" value="KND00926.1"/>
    <property type="molecule type" value="Genomic_DNA"/>
</dbReference>
<accession>A0A0L0HHI7</accession>
<dbReference type="eggNOG" id="KOG1601">
    <property type="taxonomic scope" value="Eukaryota"/>
</dbReference>
<evidence type="ECO:0000256" key="3">
    <source>
        <dbReference type="ARBA" id="ARBA00022833"/>
    </source>
</evidence>
<evidence type="ECO:0000259" key="8">
    <source>
        <dbReference type="PROSITE" id="PS50114"/>
    </source>
</evidence>
<dbReference type="GO" id="GO:0008270">
    <property type="term" value="F:zinc ion binding"/>
    <property type="evidence" value="ECO:0007669"/>
    <property type="project" value="UniProtKB-KW"/>
</dbReference>
<dbReference type="RefSeq" id="XP_016608965.1">
    <property type="nucleotide sequence ID" value="XM_016752273.1"/>
</dbReference>
<dbReference type="InterPro" id="IPR013088">
    <property type="entry name" value="Znf_NHR/GATA"/>
</dbReference>
<evidence type="ECO:0000313" key="10">
    <source>
        <dbReference type="Proteomes" id="UP000053201"/>
    </source>
</evidence>
<dbReference type="SUPFAM" id="SSF57716">
    <property type="entry name" value="Glucocorticoid receptor-like (DNA-binding domain)"/>
    <property type="match status" value="1"/>
</dbReference>
<name>A0A0L0HHI7_SPIPD</name>
<sequence>MTSEATMSYPSDWSLLGCDSGLSAWPDQGRDATSPILSDGVSSPPQEPLVGDIFGDDLPNFTDLNDLISETLFGSCAGPFVDTASTSEQHTPVTTTHNSSILTTTAADWDQPRVGSQQTPPVSLHDMQTARLTSVTPQISQSPSELAKSAPLAAFNAGIALAMANGTGVASQSQLDIVNTTATAAAALAQSLVLQQHVAGRTPFVATSSQPSDIQLLPSIDLAKLSKAERKKIRENTRNLTCYNCGTNRTPLWRRTADRLHSLCNACGLYYKQYQTHRPANVRQKAQSTLQLPVVTSGSGNGYAVIVPTATSGSSTTVQLIPLSSSPVAVTPTPAGTSSLKRPRDSDDDSSSDDEVRRSPPPQPVPSGLFQAAELDTFQSKVQNMAPGDARSLLDSLERQIAVLRNHIALWEIKRET</sequence>
<evidence type="ECO:0000256" key="1">
    <source>
        <dbReference type="ARBA" id="ARBA00022723"/>
    </source>
</evidence>
<dbReference type="GO" id="GO:0043565">
    <property type="term" value="F:sequence-specific DNA binding"/>
    <property type="evidence" value="ECO:0007669"/>
    <property type="project" value="InterPro"/>
</dbReference>
<keyword evidence="2 6" id="KW-0863">Zinc-finger</keyword>
<dbReference type="CDD" id="cd00202">
    <property type="entry name" value="ZnF_GATA"/>
    <property type="match status" value="1"/>
</dbReference>
<dbReference type="AlphaFoldDB" id="A0A0L0HHI7"/>
<evidence type="ECO:0000256" key="7">
    <source>
        <dbReference type="SAM" id="MobiDB-lite"/>
    </source>
</evidence>
<dbReference type="OrthoDB" id="515401at2759"/>
<evidence type="ECO:0000313" key="9">
    <source>
        <dbReference type="EMBL" id="KND00926.1"/>
    </source>
</evidence>
<dbReference type="Pfam" id="PF00320">
    <property type="entry name" value="GATA"/>
    <property type="match status" value="1"/>
</dbReference>
<gene>
    <name evidence="9" type="ORF">SPPG_04028</name>
</gene>
<dbReference type="VEuPathDB" id="FungiDB:SPPG_04028"/>
<keyword evidence="10" id="KW-1185">Reference proteome</keyword>
<dbReference type="SMART" id="SM00401">
    <property type="entry name" value="ZnF_GATA"/>
    <property type="match status" value="1"/>
</dbReference>
<dbReference type="InterPro" id="IPR000679">
    <property type="entry name" value="Znf_GATA"/>
</dbReference>
<keyword evidence="3" id="KW-0862">Zinc</keyword>
<dbReference type="STRING" id="645134.A0A0L0HHI7"/>
<proteinExistence type="predicted"/>
<evidence type="ECO:0000256" key="2">
    <source>
        <dbReference type="ARBA" id="ARBA00022771"/>
    </source>
</evidence>
<dbReference type="PANTHER" id="PTHR47172">
    <property type="entry name" value="OS01G0976800 PROTEIN"/>
    <property type="match status" value="1"/>
</dbReference>
<dbReference type="PROSITE" id="PS50114">
    <property type="entry name" value="GATA_ZN_FINGER_2"/>
    <property type="match status" value="1"/>
</dbReference>
<evidence type="ECO:0000256" key="6">
    <source>
        <dbReference type="PROSITE-ProRule" id="PRU00094"/>
    </source>
</evidence>
<protein>
    <recommendedName>
        <fullName evidence="8">GATA-type domain-containing protein</fullName>
    </recommendedName>
</protein>
<dbReference type="Gene3D" id="3.30.50.10">
    <property type="entry name" value="Erythroid Transcription Factor GATA-1, subunit A"/>
    <property type="match status" value="1"/>
</dbReference>
<keyword evidence="5" id="KW-0804">Transcription</keyword>